<evidence type="ECO:0000259" key="2">
    <source>
        <dbReference type="Pfam" id="PF14358"/>
    </source>
</evidence>
<proteinExistence type="predicted"/>
<protein>
    <recommendedName>
        <fullName evidence="2">Flavinylation-associated cytochrome domain-containing protein</fullName>
    </recommendedName>
</protein>
<gene>
    <name evidence="3" type="ORF">CPG37_12075</name>
</gene>
<keyword evidence="1" id="KW-0472">Membrane</keyword>
<comment type="caution">
    <text evidence="3">The sequence shown here is derived from an EMBL/GenBank/DDBJ whole genome shotgun (WGS) entry which is preliminary data.</text>
</comment>
<dbReference type="EMBL" id="NWVW01000017">
    <property type="protein sequence ID" value="PHO08948.1"/>
    <property type="molecule type" value="Genomic_DNA"/>
</dbReference>
<evidence type="ECO:0000256" key="1">
    <source>
        <dbReference type="SAM" id="Phobius"/>
    </source>
</evidence>
<feature type="transmembrane region" description="Helical" evidence="1">
    <location>
        <begin position="50"/>
        <end position="70"/>
    </location>
</feature>
<evidence type="ECO:0000313" key="3">
    <source>
        <dbReference type="EMBL" id="PHO08948.1"/>
    </source>
</evidence>
<reference evidence="3 4" key="1">
    <citation type="submission" date="2017-09" db="EMBL/GenBank/DDBJ databases">
        <authorList>
            <person name="Perez-Cataluna A."/>
            <person name="Figueras M.J."/>
            <person name="Salas-Masso N."/>
        </authorList>
    </citation>
    <scope>NUCLEOTIDE SEQUENCE [LARGE SCALE GENOMIC DNA]</scope>
    <source>
        <strain evidence="3 4">F138-33</strain>
    </source>
</reference>
<keyword evidence="1" id="KW-1133">Transmembrane helix</keyword>
<dbReference type="Pfam" id="PF14358">
    <property type="entry name" value="DUF4405"/>
    <property type="match status" value="1"/>
</dbReference>
<name>A0ABX4LRH2_9BACT</name>
<dbReference type="InterPro" id="IPR025517">
    <property type="entry name" value="DUF4405"/>
</dbReference>
<keyword evidence="1" id="KW-0812">Transmembrane</keyword>
<feature type="transmembrane region" description="Helical" evidence="1">
    <location>
        <begin position="91"/>
        <end position="109"/>
    </location>
</feature>
<dbReference type="RefSeq" id="WP_099335177.1">
    <property type="nucleotide sequence ID" value="NZ_CP042812.1"/>
</dbReference>
<evidence type="ECO:0000313" key="4">
    <source>
        <dbReference type="Proteomes" id="UP000221384"/>
    </source>
</evidence>
<feature type="transmembrane region" description="Helical" evidence="1">
    <location>
        <begin position="7"/>
        <end position="30"/>
    </location>
</feature>
<accession>A0ABX4LRH2</accession>
<keyword evidence="4" id="KW-1185">Reference proteome</keyword>
<sequence>MRKITSLSLGFSFLIMSYTGVILFIAPHGRVSRWLDWHLFGLDKVQYQELHNTSMITLLFFGILHIYYNWKPIVNYLKDSTKKISFTKKEFLVAFILNAFFVIGTLTHIQPFKGFLDLGETFKSSWGENIIKTSSNNNTKVEVIAIKPPPQRLGRKTLQELSNMGNIDLEHALKTLKSKGINNINSNIKIKDIANELNIEKTDVYKLLTE</sequence>
<organism evidence="3 4">
    <name type="scientific">Malaciobacter canalis</name>
    <dbReference type="NCBI Taxonomy" id="1912871"/>
    <lineage>
        <taxon>Bacteria</taxon>
        <taxon>Pseudomonadati</taxon>
        <taxon>Campylobacterota</taxon>
        <taxon>Epsilonproteobacteria</taxon>
        <taxon>Campylobacterales</taxon>
        <taxon>Arcobacteraceae</taxon>
        <taxon>Malaciobacter</taxon>
    </lineage>
</organism>
<feature type="domain" description="Flavinylation-associated cytochrome" evidence="2">
    <location>
        <begin position="4"/>
        <end position="70"/>
    </location>
</feature>
<dbReference type="Proteomes" id="UP000221384">
    <property type="component" value="Unassembled WGS sequence"/>
</dbReference>